<feature type="compositionally biased region" description="Basic residues" evidence="1">
    <location>
        <begin position="258"/>
        <end position="267"/>
    </location>
</feature>
<name>A0A9P5U411_9AGAR</name>
<proteinExistence type="predicted"/>
<feature type="signal peptide" evidence="2">
    <location>
        <begin position="1"/>
        <end position="22"/>
    </location>
</feature>
<keyword evidence="2" id="KW-0732">Signal</keyword>
<feature type="region of interest" description="Disordered" evidence="1">
    <location>
        <begin position="174"/>
        <end position="208"/>
    </location>
</feature>
<feature type="compositionally biased region" description="Polar residues" evidence="1">
    <location>
        <begin position="174"/>
        <end position="200"/>
    </location>
</feature>
<feature type="chain" id="PRO_5040425452" evidence="2">
    <location>
        <begin position="23"/>
        <end position="267"/>
    </location>
</feature>
<dbReference type="Proteomes" id="UP000772434">
    <property type="component" value="Unassembled WGS sequence"/>
</dbReference>
<dbReference type="EMBL" id="JADNRY010000109">
    <property type="protein sequence ID" value="KAF9065104.1"/>
    <property type="molecule type" value="Genomic_DNA"/>
</dbReference>
<organism evidence="3 4">
    <name type="scientific">Rhodocollybia butyracea</name>
    <dbReference type="NCBI Taxonomy" id="206335"/>
    <lineage>
        <taxon>Eukaryota</taxon>
        <taxon>Fungi</taxon>
        <taxon>Dikarya</taxon>
        <taxon>Basidiomycota</taxon>
        <taxon>Agaricomycotina</taxon>
        <taxon>Agaricomycetes</taxon>
        <taxon>Agaricomycetidae</taxon>
        <taxon>Agaricales</taxon>
        <taxon>Marasmiineae</taxon>
        <taxon>Omphalotaceae</taxon>
        <taxon>Rhodocollybia</taxon>
    </lineage>
</organism>
<evidence type="ECO:0000256" key="2">
    <source>
        <dbReference type="SAM" id="SignalP"/>
    </source>
</evidence>
<evidence type="ECO:0000313" key="4">
    <source>
        <dbReference type="Proteomes" id="UP000772434"/>
    </source>
</evidence>
<feature type="region of interest" description="Disordered" evidence="1">
    <location>
        <begin position="241"/>
        <end position="267"/>
    </location>
</feature>
<feature type="compositionally biased region" description="Low complexity" evidence="1">
    <location>
        <begin position="241"/>
        <end position="251"/>
    </location>
</feature>
<gene>
    <name evidence="3" type="ORF">BDP27DRAFT_1425162</name>
</gene>
<reference evidence="3" key="1">
    <citation type="submission" date="2020-11" db="EMBL/GenBank/DDBJ databases">
        <authorList>
            <consortium name="DOE Joint Genome Institute"/>
            <person name="Ahrendt S."/>
            <person name="Riley R."/>
            <person name="Andreopoulos W."/>
            <person name="Labutti K."/>
            <person name="Pangilinan J."/>
            <person name="Ruiz-Duenas F.J."/>
            <person name="Barrasa J.M."/>
            <person name="Sanchez-Garcia M."/>
            <person name="Camarero S."/>
            <person name="Miyauchi S."/>
            <person name="Serrano A."/>
            <person name="Linde D."/>
            <person name="Babiker R."/>
            <person name="Drula E."/>
            <person name="Ayuso-Fernandez I."/>
            <person name="Pacheco R."/>
            <person name="Padilla G."/>
            <person name="Ferreira P."/>
            <person name="Barriuso J."/>
            <person name="Kellner H."/>
            <person name="Castanera R."/>
            <person name="Alfaro M."/>
            <person name="Ramirez L."/>
            <person name="Pisabarro A.G."/>
            <person name="Kuo A."/>
            <person name="Tritt A."/>
            <person name="Lipzen A."/>
            <person name="He G."/>
            <person name="Yan M."/>
            <person name="Ng V."/>
            <person name="Cullen D."/>
            <person name="Martin F."/>
            <person name="Rosso M.-N."/>
            <person name="Henrissat B."/>
            <person name="Hibbett D."/>
            <person name="Martinez A.T."/>
            <person name="Grigoriev I.V."/>
        </authorList>
    </citation>
    <scope>NUCLEOTIDE SEQUENCE</scope>
    <source>
        <strain evidence="3">AH 40177</strain>
    </source>
</reference>
<accession>A0A9P5U411</accession>
<sequence>MLLIHHWLGFIALAILISCTFAAPTPPTPIEYKVTVLNATDGQPRETVPGPMRNRIDNFIRDVGPKILGDEVKQMKCGYFDDFTKMVYFELVGGNFCQDGCYAYLITTGHYEGSKDTRSTMRLGAFVAKTKHSVVHYVPSSATRGTSHQIHCNKYIEFLNFLKKIMPTQNWDWATSETPQKPRLRNTQGTRKPRLRNTQGRFHGPKSLASVDKVDVDREVNVDKVDANRFNVDDYVQLAMKSMYPSKSPSPELEGPPRKKQRLNSGK</sequence>
<evidence type="ECO:0000313" key="3">
    <source>
        <dbReference type="EMBL" id="KAF9065104.1"/>
    </source>
</evidence>
<dbReference type="AlphaFoldDB" id="A0A9P5U411"/>
<protein>
    <submittedName>
        <fullName evidence="3">Uncharacterized protein</fullName>
    </submittedName>
</protein>
<comment type="caution">
    <text evidence="3">The sequence shown here is derived from an EMBL/GenBank/DDBJ whole genome shotgun (WGS) entry which is preliminary data.</text>
</comment>
<keyword evidence="4" id="KW-1185">Reference proteome</keyword>
<evidence type="ECO:0000256" key="1">
    <source>
        <dbReference type="SAM" id="MobiDB-lite"/>
    </source>
</evidence>